<accession>A0A6A1IDM6</accession>
<feature type="transmembrane region" description="Helical" evidence="1">
    <location>
        <begin position="38"/>
        <end position="63"/>
    </location>
</feature>
<organism evidence="3 4">
    <name type="scientific">Phocaeicola dorei</name>
    <dbReference type="NCBI Taxonomy" id="357276"/>
    <lineage>
        <taxon>Bacteria</taxon>
        <taxon>Pseudomonadati</taxon>
        <taxon>Bacteroidota</taxon>
        <taxon>Bacteroidia</taxon>
        <taxon>Bacteroidales</taxon>
        <taxon>Bacteroidaceae</taxon>
        <taxon>Phocaeicola</taxon>
    </lineage>
</organism>
<evidence type="ECO:0000256" key="1">
    <source>
        <dbReference type="SAM" id="Phobius"/>
    </source>
</evidence>
<feature type="transmembrane region" description="Helical" evidence="1">
    <location>
        <begin position="99"/>
        <end position="124"/>
    </location>
</feature>
<dbReference type="EMBL" id="VVYY01000012">
    <property type="protein sequence ID" value="KAA5396729.1"/>
    <property type="molecule type" value="Genomic_DNA"/>
</dbReference>
<dbReference type="EMBL" id="VVZA01000011">
    <property type="protein sequence ID" value="KAA5404090.1"/>
    <property type="molecule type" value="Genomic_DNA"/>
</dbReference>
<evidence type="ECO:0000313" key="2">
    <source>
        <dbReference type="EMBL" id="KAA5396729.1"/>
    </source>
</evidence>
<keyword evidence="1" id="KW-0472">Membrane</keyword>
<evidence type="ECO:0000313" key="3">
    <source>
        <dbReference type="EMBL" id="KAA5404090.1"/>
    </source>
</evidence>
<dbReference type="Proteomes" id="UP000481616">
    <property type="component" value="Unassembled WGS sequence"/>
</dbReference>
<evidence type="ECO:0000313" key="4">
    <source>
        <dbReference type="Proteomes" id="UP000441162"/>
    </source>
</evidence>
<name>A0A6A1IDM6_9BACT</name>
<feature type="transmembrane region" description="Helical" evidence="1">
    <location>
        <begin position="75"/>
        <end position="93"/>
    </location>
</feature>
<dbReference type="AlphaFoldDB" id="A0A6A1IDM6"/>
<sequence length="310" mass="35419">MKRLSDNFLTMLLPLTVVAATAFGLVAAVAFRMEATTAAFVFTALSIVGWIGLVVEFFLLYDIIIDKWLSKDRSVLTASWFVVSLLIAFILTPDKHMDWSTFIVMASLFAVLFLLPCIIGMAYGERIKSWLRQRWNRFVPGKRQAVDKQVEKQIGAVISTPTPPVSMKQVDEIRHYDHLISQVQPEKIKKLPEALQTNDALFLLVLFREDGYLGADFQPLMKKEDDEINQTLYAYIANALCAALKIRKGKWVIFEKFWPLNNGAQLASNLKAATKDNPSEHQRHIAKLLRKATRLRPRLDTYDLEEFKKL</sequence>
<dbReference type="Proteomes" id="UP000441162">
    <property type="component" value="Unassembled WGS sequence"/>
</dbReference>
<evidence type="ECO:0000313" key="5">
    <source>
        <dbReference type="Proteomes" id="UP000481616"/>
    </source>
</evidence>
<proteinExistence type="predicted"/>
<protein>
    <submittedName>
        <fullName evidence="3">Uncharacterized protein</fullName>
    </submittedName>
</protein>
<comment type="caution">
    <text evidence="3">The sequence shown here is derived from an EMBL/GenBank/DDBJ whole genome shotgun (WGS) entry which is preliminary data.</text>
</comment>
<keyword evidence="1" id="KW-1133">Transmembrane helix</keyword>
<reference evidence="4 5" key="1">
    <citation type="journal article" date="2019" name="Nat. Med.">
        <title>A library of human gut bacterial isolates paired with longitudinal multiomics data enables mechanistic microbiome research.</title>
        <authorList>
            <person name="Poyet M."/>
            <person name="Groussin M."/>
            <person name="Gibbons S.M."/>
            <person name="Avila-Pacheco J."/>
            <person name="Jiang X."/>
            <person name="Kearney S.M."/>
            <person name="Perrotta A.R."/>
            <person name="Berdy B."/>
            <person name="Zhao S."/>
            <person name="Lieberman T.D."/>
            <person name="Swanson P.K."/>
            <person name="Smith M."/>
            <person name="Roesemann S."/>
            <person name="Alexander J.E."/>
            <person name="Rich S.A."/>
            <person name="Livny J."/>
            <person name="Vlamakis H."/>
            <person name="Clish C."/>
            <person name="Bullock K."/>
            <person name="Deik A."/>
            <person name="Scott J."/>
            <person name="Pierce K.A."/>
            <person name="Xavier R.J."/>
            <person name="Alm E.J."/>
        </authorList>
    </citation>
    <scope>NUCLEOTIDE SEQUENCE [LARGE SCALE GENOMIC DNA]</scope>
    <source>
        <strain evidence="2 5">BIOML-A1</strain>
        <strain evidence="3 4">BIOML-A4</strain>
    </source>
</reference>
<gene>
    <name evidence="3" type="ORF">F2Y51_13625</name>
    <name evidence="2" type="ORF">F2Y58_14560</name>
</gene>
<keyword evidence="1" id="KW-0812">Transmembrane</keyword>
<dbReference type="RefSeq" id="WP_007843104.1">
    <property type="nucleotide sequence ID" value="NZ_RCXK01000012.1"/>
</dbReference>